<feature type="region of interest" description="Disordered" evidence="1">
    <location>
        <begin position="442"/>
        <end position="467"/>
    </location>
</feature>
<organism evidence="3 4">
    <name type="scientific">Claviceps purpurea (strain 20.1)</name>
    <name type="common">Ergot fungus</name>
    <name type="synonym">Sphacelia segetum</name>
    <dbReference type="NCBI Taxonomy" id="1111077"/>
    <lineage>
        <taxon>Eukaryota</taxon>
        <taxon>Fungi</taxon>
        <taxon>Dikarya</taxon>
        <taxon>Ascomycota</taxon>
        <taxon>Pezizomycotina</taxon>
        <taxon>Sordariomycetes</taxon>
        <taxon>Hypocreomycetidae</taxon>
        <taxon>Hypocreales</taxon>
        <taxon>Clavicipitaceae</taxon>
        <taxon>Claviceps</taxon>
    </lineage>
</organism>
<dbReference type="SMART" id="SM00028">
    <property type="entry name" value="TPR"/>
    <property type="match status" value="2"/>
</dbReference>
<evidence type="ECO:0000256" key="1">
    <source>
        <dbReference type="SAM" id="MobiDB-lite"/>
    </source>
</evidence>
<dbReference type="SUPFAM" id="SSF81383">
    <property type="entry name" value="F-box domain"/>
    <property type="match status" value="1"/>
</dbReference>
<feature type="domain" description="F-box" evidence="2">
    <location>
        <begin position="193"/>
        <end position="236"/>
    </location>
</feature>
<evidence type="ECO:0000259" key="2">
    <source>
        <dbReference type="PROSITE" id="PS50181"/>
    </source>
</evidence>
<sequence length="758" mass="88006">MSSSKQNVPQRRMADLIRSGRRSYAASAKKQKHALLLLTKSIRSCPCARGVKRHRCTCKDFERVAAEGRSIFREAMYTCHCDIGRRFSKCDNVKHIKALNSRARIYEDLGKLDRAKKDAEWMLELAPRLPDGYLRLGKIARLQKNDEYAWKMYTAGIEANKETASDSSPKLQQLYNARKPLNRRYFKQDPVCLPTAFVTHMFSYLEPMDLLVCVRVCKEWKRTLTSPPYRHLWRNMTFTNRYITTRVHDMNKILSLAGDGGARNIEIGIGMRFPQSMLTLMLESSPSLERLEISELKDLSLPSKEKIWNQLRHVHIKSFAEVGKTAVDCPGGFPQTFVQNAAGSLEHLDLLGIPQQWYLGVSSMPLLPNLKTLRMVDHDERDEYFWDAYANDDDSEEQYVWDDYRPYDFLENDYDEAYNEAVHDWYDDPNDYREYQKKMIKDAQKKDVQKKDDENKDNENKDNENKDGKIAFPVFPLSIAFPNLEQLWIGPQVPYLDPEPVASWRDKWKDIWPHLKVFVFNRHATESDKCPPQTRLTLQLLTNLKSLQRIFLEIKGKCWPCMFSGNRDLRPDLDVFQHSEFQNLRSFNSRTVCISPDGARTMLSNAIKSNQLTSFDIVFPDTADADGHLKLYDWLRGNPSIQALGFYKRPFPSNPKNDEDLLLPQFLATFPNLRTLTISYHYTYPDLVLAARELIAILKVTHLKTIYMPLFDTSFDSTLRRNLKQTARDHGAQLMNTGLYLTEHRPNQWPVPPSALGE</sequence>
<comment type="caution">
    <text evidence="3">The sequence shown here is derived from an EMBL/GenBank/DDBJ whole genome shotgun (WGS) entry which is preliminary data.</text>
</comment>
<reference evidence="3 4" key="1">
    <citation type="journal article" date="2013" name="PLoS Genet.">
        <title>Plant-symbiotic fungi as chemical engineers: Multi-genome analysis of the Clavicipitaceae reveals dynamics of alkaloid loci.</title>
        <authorList>
            <person name="Schardl C.L."/>
            <person name="Young C.A."/>
            <person name="Hesse U."/>
            <person name="Amyotte S.G."/>
            <person name="Andreeva K."/>
            <person name="Calie P.J."/>
            <person name="Fleetwood D.J."/>
            <person name="Haws D.C."/>
            <person name="Moore N."/>
            <person name="Oeser B."/>
            <person name="Panaccione D.G."/>
            <person name="Schweri K.K."/>
            <person name="Voisey C.R."/>
            <person name="Farman M.L."/>
            <person name="Jaromczyk J.W."/>
            <person name="Roe B.A."/>
            <person name="O'Sullivan D.M."/>
            <person name="Scott B."/>
            <person name="Tudzynski P."/>
            <person name="An Z."/>
            <person name="Arnaoudova E.G."/>
            <person name="Bullock C.T."/>
            <person name="Charlton N.D."/>
            <person name="Chen L."/>
            <person name="Cox M."/>
            <person name="Dinkins R.D."/>
            <person name="Florea S."/>
            <person name="Glenn A.E."/>
            <person name="Gordon A."/>
            <person name="Gueldener U."/>
            <person name="Harris D.R."/>
            <person name="Hollin W."/>
            <person name="Jaromczyk J."/>
            <person name="Johnson R.D."/>
            <person name="Khan A.K."/>
            <person name="Leistner E."/>
            <person name="Leuchtmann A."/>
            <person name="Li C."/>
            <person name="Liu J."/>
            <person name="Liu J."/>
            <person name="Liu M."/>
            <person name="Mace W."/>
            <person name="Machado C."/>
            <person name="Nagabhyru P."/>
            <person name="Pan J."/>
            <person name="Schmid J."/>
            <person name="Sugawara K."/>
            <person name="Steiner U."/>
            <person name="Takach J.E."/>
            <person name="Tanaka E."/>
            <person name="Webb J.S."/>
            <person name="Wilson E.V."/>
            <person name="Wiseman J.L."/>
            <person name="Yoshida R."/>
            <person name="Zeng Z."/>
        </authorList>
    </citation>
    <scope>NUCLEOTIDE SEQUENCE [LARGE SCALE GENOMIC DNA]</scope>
    <source>
        <strain evidence="3 4">20.1</strain>
    </source>
</reference>
<dbReference type="PROSITE" id="PS50181">
    <property type="entry name" value="FBOX"/>
    <property type="match status" value="1"/>
</dbReference>
<dbReference type="EMBL" id="CAGA01000014">
    <property type="protein sequence ID" value="CCE29512.1"/>
    <property type="molecule type" value="Genomic_DNA"/>
</dbReference>
<keyword evidence="4" id="KW-1185">Reference proteome</keyword>
<dbReference type="AlphaFoldDB" id="M1VVH1"/>
<dbReference type="Gene3D" id="3.80.10.10">
    <property type="entry name" value="Ribonuclease Inhibitor"/>
    <property type="match status" value="1"/>
</dbReference>
<dbReference type="InterPro" id="IPR011990">
    <property type="entry name" value="TPR-like_helical_dom_sf"/>
</dbReference>
<evidence type="ECO:0000313" key="3">
    <source>
        <dbReference type="EMBL" id="CCE29512.1"/>
    </source>
</evidence>
<dbReference type="InterPro" id="IPR032675">
    <property type="entry name" value="LRR_dom_sf"/>
</dbReference>
<dbReference type="SUPFAM" id="SSF48452">
    <property type="entry name" value="TPR-like"/>
    <property type="match status" value="1"/>
</dbReference>
<evidence type="ECO:0000313" key="4">
    <source>
        <dbReference type="Proteomes" id="UP000016801"/>
    </source>
</evidence>
<dbReference type="OrthoDB" id="2254954at2759"/>
<proteinExistence type="predicted"/>
<protein>
    <recommendedName>
        <fullName evidence="2">F-box domain-containing protein</fullName>
    </recommendedName>
</protein>
<dbReference type="STRING" id="1111077.M1VVH1"/>
<dbReference type="Proteomes" id="UP000016801">
    <property type="component" value="Unassembled WGS sequence"/>
</dbReference>
<dbReference type="HOGENOM" id="CLU_010622_0_0_1"/>
<accession>M1VVH1</accession>
<dbReference type="Pfam" id="PF12937">
    <property type="entry name" value="F-box-like"/>
    <property type="match status" value="1"/>
</dbReference>
<dbReference type="SUPFAM" id="SSF52047">
    <property type="entry name" value="RNI-like"/>
    <property type="match status" value="1"/>
</dbReference>
<dbReference type="InterPro" id="IPR019734">
    <property type="entry name" value="TPR_rpt"/>
</dbReference>
<name>M1VVH1_CLAP2</name>
<dbReference type="SMART" id="SM00256">
    <property type="entry name" value="FBOX"/>
    <property type="match status" value="1"/>
</dbReference>
<dbReference type="VEuPathDB" id="FungiDB:CPUR_03205"/>
<dbReference type="eggNOG" id="ENOG502S69X">
    <property type="taxonomic scope" value="Eukaryota"/>
</dbReference>
<dbReference type="InterPro" id="IPR036047">
    <property type="entry name" value="F-box-like_dom_sf"/>
</dbReference>
<gene>
    <name evidence="3" type="ORF">CPUR_03205</name>
</gene>
<dbReference type="Gene3D" id="1.25.40.10">
    <property type="entry name" value="Tetratricopeptide repeat domain"/>
    <property type="match status" value="1"/>
</dbReference>
<dbReference type="InterPro" id="IPR001810">
    <property type="entry name" value="F-box_dom"/>
</dbReference>